<sequence length="260" mass="29807">MTPEDLLVHALQVLQIVLWGFLLGFWGRHVYRAWQDGWRPSLPPYAPPDTPDSWRVLAALRLAPKPRLPCGCRAAWEDVNFNHDAEPDGTLRETIGDFRGCTREWDDVRMVEVDNGGVWVKHRHTPVHTHHECGRSWAEDLDDLYFTLETPEETRYDHPPDSSEMRALPDGWTRMNRGLAERAGQVSEYVYDVTWEAFVDVYDAAHDGNSYDPSKGTYCAVLLTGSPSSGLWERDEHYGDDRTGAAKPLMRSYNDGDYER</sequence>
<keyword evidence="2" id="KW-0472">Membrane</keyword>
<keyword evidence="2" id="KW-1133">Transmembrane helix</keyword>
<proteinExistence type="predicted"/>
<evidence type="ECO:0000313" key="4">
    <source>
        <dbReference type="Proteomes" id="UP000203112"/>
    </source>
</evidence>
<organism evidence="3 4">
    <name type="scientific">Haloarcula hispanica tailed virus 2</name>
    <dbReference type="NCBI Taxonomy" id="1273751"/>
    <lineage>
        <taxon>Viruses</taxon>
        <taxon>Duplodnaviria</taxon>
        <taxon>Heunggongvirae</taxon>
        <taxon>Uroviricota</taxon>
        <taxon>Caudoviricetes</taxon>
        <taxon>Saparoviridae</taxon>
        <taxon>Halohivirus</taxon>
        <taxon>Halohivirus suolae</taxon>
        <taxon>Halohivirus HHTV2</taxon>
    </lineage>
</organism>
<feature type="transmembrane region" description="Helical" evidence="2">
    <location>
        <begin position="6"/>
        <end position="26"/>
    </location>
</feature>
<feature type="compositionally biased region" description="Basic and acidic residues" evidence="1">
    <location>
        <begin position="232"/>
        <end position="244"/>
    </location>
</feature>
<accession>R4T8L6</accession>
<dbReference type="GeneID" id="16194287"/>
<name>R4T8L6_9CAUD</name>
<dbReference type="EMBL" id="KC292024">
    <property type="protein sequence ID" value="AGM11235.1"/>
    <property type="molecule type" value="Genomic_DNA"/>
</dbReference>
<feature type="region of interest" description="Disordered" evidence="1">
    <location>
        <begin position="232"/>
        <end position="260"/>
    </location>
</feature>
<evidence type="ECO:0000256" key="1">
    <source>
        <dbReference type="SAM" id="MobiDB-lite"/>
    </source>
</evidence>
<dbReference type="Proteomes" id="UP000203112">
    <property type="component" value="Segment"/>
</dbReference>
<dbReference type="KEGG" id="vg:16194287"/>
<keyword evidence="2" id="KW-0812">Transmembrane</keyword>
<gene>
    <name evidence="3" type="primary">71</name>
    <name evidence="3" type="ORF">HHTV2_71</name>
</gene>
<reference evidence="3 4" key="1">
    <citation type="submission" date="2012-12" db="EMBL/GenBank/DDBJ databases">
        <authorList>
            <person name="Sencilo A."/>
            <person name="Jacobs-Sera D."/>
            <person name="Russell D.A."/>
            <person name="Ko C."/>
            <person name="Atanasova N."/>
            <person name="Osterlund E."/>
            <person name="Oksanen H.M."/>
            <person name="Bamford D.H."/>
            <person name="Hatfull G.F."/>
            <person name="Roine E."/>
            <person name="Hendrix R.W."/>
        </authorList>
    </citation>
    <scope>NUCLEOTIDE SEQUENCE [LARGE SCALE GENOMIC DNA]</scope>
</reference>
<evidence type="ECO:0000313" key="3">
    <source>
        <dbReference type="EMBL" id="AGM11235.1"/>
    </source>
</evidence>
<dbReference type="RefSeq" id="YP_008060380.1">
    <property type="nucleotide sequence ID" value="NC_021340.1"/>
</dbReference>
<protein>
    <submittedName>
        <fullName evidence="3">Uncharacterized protein</fullName>
    </submittedName>
</protein>
<evidence type="ECO:0000256" key="2">
    <source>
        <dbReference type="SAM" id="Phobius"/>
    </source>
</evidence>
<keyword evidence="4" id="KW-1185">Reference proteome</keyword>